<accession>A0A517RPU3</accession>
<reference evidence="1 2" key="1">
    <citation type="submission" date="2019-02" db="EMBL/GenBank/DDBJ databases">
        <title>Deep-cultivation of Planctomycetes and their phenomic and genomic characterization uncovers novel biology.</title>
        <authorList>
            <person name="Wiegand S."/>
            <person name="Jogler M."/>
            <person name="Boedeker C."/>
            <person name="Pinto D."/>
            <person name="Vollmers J."/>
            <person name="Rivas-Marin E."/>
            <person name="Kohn T."/>
            <person name="Peeters S.H."/>
            <person name="Heuer A."/>
            <person name="Rast P."/>
            <person name="Oberbeckmann S."/>
            <person name="Bunk B."/>
            <person name="Jeske O."/>
            <person name="Meyerdierks A."/>
            <person name="Storesund J.E."/>
            <person name="Kallscheuer N."/>
            <person name="Luecker S."/>
            <person name="Lage O.M."/>
            <person name="Pohl T."/>
            <person name="Merkel B.J."/>
            <person name="Hornburger P."/>
            <person name="Mueller R.-W."/>
            <person name="Bruemmer F."/>
            <person name="Labrenz M."/>
            <person name="Spormann A.M."/>
            <person name="Op den Camp H."/>
            <person name="Overmann J."/>
            <person name="Amann R."/>
            <person name="Jetten M.S.M."/>
            <person name="Mascher T."/>
            <person name="Medema M.H."/>
            <person name="Devos D.P."/>
            <person name="Kaster A.-K."/>
            <person name="Ovreas L."/>
            <person name="Rohde M."/>
            <person name="Galperin M.Y."/>
            <person name="Jogler C."/>
        </authorList>
    </citation>
    <scope>NUCLEOTIDE SEQUENCE [LARGE SCALE GENOMIC DNA]</scope>
    <source>
        <strain evidence="1 2">Pan241w</strain>
    </source>
</reference>
<proteinExistence type="predicted"/>
<name>A0A517RPU3_9PLAN</name>
<dbReference type="RefSeq" id="WP_145222904.1">
    <property type="nucleotide sequence ID" value="NZ_CP036269.1"/>
</dbReference>
<protein>
    <submittedName>
        <fullName evidence="1">Uncharacterized protein</fullName>
    </submittedName>
</protein>
<sequence length="102" mass="11812">MNQTELIHFVKDLGANVVVRKLDPLQEAEIVCIHVDPIPVEQPGDIPGWKHALYLEELYDGWTIGSEKYDVTRPLQEPELKSLLTAWIREPDYRILQEFVSD</sequence>
<keyword evidence="2" id="KW-1185">Reference proteome</keyword>
<gene>
    <name evidence="1" type="ORF">Pan241w_60020</name>
</gene>
<dbReference type="Proteomes" id="UP000317171">
    <property type="component" value="Chromosome"/>
</dbReference>
<dbReference type="KEGG" id="gaz:Pan241w_60020"/>
<dbReference type="AlphaFoldDB" id="A0A517RPU3"/>
<evidence type="ECO:0000313" key="1">
    <source>
        <dbReference type="EMBL" id="QDT45874.1"/>
    </source>
</evidence>
<dbReference type="EMBL" id="CP036269">
    <property type="protein sequence ID" value="QDT45874.1"/>
    <property type="molecule type" value="Genomic_DNA"/>
</dbReference>
<organism evidence="1 2">
    <name type="scientific">Gimesia alba</name>
    <dbReference type="NCBI Taxonomy" id="2527973"/>
    <lineage>
        <taxon>Bacteria</taxon>
        <taxon>Pseudomonadati</taxon>
        <taxon>Planctomycetota</taxon>
        <taxon>Planctomycetia</taxon>
        <taxon>Planctomycetales</taxon>
        <taxon>Planctomycetaceae</taxon>
        <taxon>Gimesia</taxon>
    </lineage>
</organism>
<dbReference type="OrthoDB" id="9919945at2"/>
<evidence type="ECO:0000313" key="2">
    <source>
        <dbReference type="Proteomes" id="UP000317171"/>
    </source>
</evidence>